<accession>A0A433VG27</accession>
<reference evidence="1" key="2">
    <citation type="journal article" date="2019" name="Genome Biol. Evol.">
        <title>Day and night: Metabolic profiles and evolutionary relationships of six axenic non-marine cyanobacteria.</title>
        <authorList>
            <person name="Will S.E."/>
            <person name="Henke P."/>
            <person name="Boedeker C."/>
            <person name="Huang S."/>
            <person name="Brinkmann H."/>
            <person name="Rohde M."/>
            <person name="Jarek M."/>
            <person name="Friedl T."/>
            <person name="Seufert S."/>
            <person name="Schumacher M."/>
            <person name="Overmann J."/>
            <person name="Neumann-Schaal M."/>
            <person name="Petersen J."/>
        </authorList>
    </citation>
    <scope>NUCLEOTIDE SEQUENCE [LARGE SCALE GENOMIC DNA]</scope>
    <source>
        <strain evidence="1">PCC 7102</strain>
    </source>
</reference>
<dbReference type="RefSeq" id="WP_127082308.1">
    <property type="nucleotide sequence ID" value="NZ_RSCL01000009.1"/>
</dbReference>
<name>A0A433VG27_9CYAN</name>
<dbReference type="AlphaFoldDB" id="A0A433VG27"/>
<gene>
    <name evidence="1" type="ORF">DSM106972_038690</name>
</gene>
<evidence type="ECO:0000313" key="1">
    <source>
        <dbReference type="EMBL" id="RUT05048.1"/>
    </source>
</evidence>
<protein>
    <submittedName>
        <fullName evidence="1">Uncharacterized protein</fullName>
    </submittedName>
</protein>
<comment type="caution">
    <text evidence="1">The sequence shown here is derived from an EMBL/GenBank/DDBJ whole genome shotgun (WGS) entry which is preliminary data.</text>
</comment>
<dbReference type="EMBL" id="RSCL01000009">
    <property type="protein sequence ID" value="RUT05048.1"/>
    <property type="molecule type" value="Genomic_DNA"/>
</dbReference>
<sequence>MNHEAPSFNGTKIGAYKLMYVHVSLFTVALKYYAVKLSKLNGAANSYKNANYEIIGVPD</sequence>
<evidence type="ECO:0000313" key="2">
    <source>
        <dbReference type="Proteomes" id="UP000271624"/>
    </source>
</evidence>
<proteinExistence type="predicted"/>
<organism evidence="1 2">
    <name type="scientific">Dulcicalothrix desertica PCC 7102</name>
    <dbReference type="NCBI Taxonomy" id="232991"/>
    <lineage>
        <taxon>Bacteria</taxon>
        <taxon>Bacillati</taxon>
        <taxon>Cyanobacteriota</taxon>
        <taxon>Cyanophyceae</taxon>
        <taxon>Nostocales</taxon>
        <taxon>Calotrichaceae</taxon>
        <taxon>Dulcicalothrix</taxon>
    </lineage>
</organism>
<reference evidence="1" key="1">
    <citation type="submission" date="2018-12" db="EMBL/GenBank/DDBJ databases">
        <authorList>
            <person name="Will S."/>
            <person name="Neumann-Schaal M."/>
            <person name="Henke P."/>
        </authorList>
    </citation>
    <scope>NUCLEOTIDE SEQUENCE</scope>
    <source>
        <strain evidence="1">PCC 7102</strain>
    </source>
</reference>
<dbReference type="Proteomes" id="UP000271624">
    <property type="component" value="Unassembled WGS sequence"/>
</dbReference>
<keyword evidence="2" id="KW-1185">Reference proteome</keyword>